<evidence type="ECO:0000256" key="2">
    <source>
        <dbReference type="ARBA" id="ARBA00022771"/>
    </source>
</evidence>
<evidence type="ECO:0000259" key="6">
    <source>
        <dbReference type="PROSITE" id="PS50199"/>
    </source>
</evidence>
<dbReference type="InterPro" id="IPR013536">
    <property type="entry name" value="WLM_dom"/>
</dbReference>
<dbReference type="Pfam" id="PF08325">
    <property type="entry name" value="WLM"/>
    <property type="match status" value="1"/>
</dbReference>
<feature type="compositionally biased region" description="Basic and acidic residues" evidence="5">
    <location>
        <begin position="213"/>
        <end position="224"/>
    </location>
</feature>
<evidence type="ECO:0000259" key="7">
    <source>
        <dbReference type="PROSITE" id="PS51397"/>
    </source>
</evidence>
<dbReference type="OrthoDB" id="261960at2759"/>
<evidence type="ECO:0000313" key="8">
    <source>
        <dbReference type="EMBL" id="KAF2836274.1"/>
    </source>
</evidence>
<dbReference type="PANTHER" id="PTHR46622">
    <property type="entry name" value="DNA-DEPENDENT METALLOPROTEASE WSS1"/>
    <property type="match status" value="1"/>
</dbReference>
<evidence type="ECO:0000256" key="5">
    <source>
        <dbReference type="SAM" id="MobiDB-lite"/>
    </source>
</evidence>
<name>A0A9P4S515_9PEZI</name>
<dbReference type="Proteomes" id="UP000799429">
    <property type="component" value="Unassembled WGS sequence"/>
</dbReference>
<gene>
    <name evidence="8" type="ORF">M501DRAFT_940311</name>
</gene>
<dbReference type="GO" id="GO:0008237">
    <property type="term" value="F:metallopeptidase activity"/>
    <property type="evidence" value="ECO:0007669"/>
    <property type="project" value="TreeGrafter"/>
</dbReference>
<dbReference type="Gene3D" id="2.30.30.380">
    <property type="entry name" value="Zn-finger domain of Sec23/24"/>
    <property type="match status" value="1"/>
</dbReference>
<dbReference type="EMBL" id="MU006104">
    <property type="protein sequence ID" value="KAF2836274.1"/>
    <property type="molecule type" value="Genomic_DNA"/>
</dbReference>
<dbReference type="GO" id="GO:0008270">
    <property type="term" value="F:zinc ion binding"/>
    <property type="evidence" value="ECO:0007669"/>
    <property type="project" value="UniProtKB-KW"/>
</dbReference>
<keyword evidence="3" id="KW-0862">Zinc</keyword>
<dbReference type="PANTHER" id="PTHR46622:SF1">
    <property type="entry name" value="DNA-DEPENDENT METALLOPROTEASE WSS1"/>
    <property type="match status" value="1"/>
</dbReference>
<dbReference type="PROSITE" id="PS01358">
    <property type="entry name" value="ZF_RANBP2_1"/>
    <property type="match status" value="1"/>
</dbReference>
<dbReference type="GO" id="GO:0005634">
    <property type="term" value="C:nucleus"/>
    <property type="evidence" value="ECO:0007669"/>
    <property type="project" value="TreeGrafter"/>
</dbReference>
<feature type="region of interest" description="Disordered" evidence="5">
    <location>
        <begin position="200"/>
        <end position="224"/>
    </location>
</feature>
<dbReference type="AlphaFoldDB" id="A0A9P4S515"/>
<dbReference type="InterPro" id="IPR001876">
    <property type="entry name" value="Znf_RanBP2"/>
</dbReference>
<keyword evidence="1" id="KW-0479">Metal-binding</keyword>
<keyword evidence="9" id="KW-1185">Reference proteome</keyword>
<accession>A0A9P4S515</accession>
<sequence length="378" mass="42679">MREIDAHFDNYEHMKHLPREAEALHTLRKVASMVKPIMRKRGWKVRTLCEFLPQERNLLGLNINQTERICIRLRYAVDPKQFLSIESVVDTLLHELSHIVHGPHDQKFHRLWDELRSEHQSLLLKGYTGEGFLSAGRKLGGRRIPLDEMRRQARAAAEKRAILHKGSGQRLGGAPVPPRGIDMRQIIADAASRRGGITQGCASGTKEAGQLAEEAKRDGFRTKAEEDDANDLAIANALIELMEEEEERKIEIKSKPEPPTGPNRPLSRLVQEAESRKKQHLKPSPFNVSHTSSSRDVWSCPTCTLENPWTYLCCDACESEKPASGEASTASVPRETSAGKKRMKLRDEPIGWSCRQCGAFMEREWWTCSACGVMKTES</sequence>
<reference evidence="8" key="1">
    <citation type="journal article" date="2020" name="Stud. Mycol.">
        <title>101 Dothideomycetes genomes: a test case for predicting lifestyles and emergence of pathogens.</title>
        <authorList>
            <person name="Haridas S."/>
            <person name="Albert R."/>
            <person name="Binder M."/>
            <person name="Bloem J."/>
            <person name="Labutti K."/>
            <person name="Salamov A."/>
            <person name="Andreopoulos B."/>
            <person name="Baker S."/>
            <person name="Barry K."/>
            <person name="Bills G."/>
            <person name="Bluhm B."/>
            <person name="Cannon C."/>
            <person name="Castanera R."/>
            <person name="Culley D."/>
            <person name="Daum C."/>
            <person name="Ezra D."/>
            <person name="Gonzalez J."/>
            <person name="Henrissat B."/>
            <person name="Kuo A."/>
            <person name="Liang C."/>
            <person name="Lipzen A."/>
            <person name="Lutzoni F."/>
            <person name="Magnuson J."/>
            <person name="Mondo S."/>
            <person name="Nolan M."/>
            <person name="Ohm R."/>
            <person name="Pangilinan J."/>
            <person name="Park H.-J."/>
            <person name="Ramirez L."/>
            <person name="Alfaro M."/>
            <person name="Sun H."/>
            <person name="Tritt A."/>
            <person name="Yoshinaga Y."/>
            <person name="Zwiers L.-H."/>
            <person name="Turgeon B."/>
            <person name="Goodwin S."/>
            <person name="Spatafora J."/>
            <person name="Crous P."/>
            <person name="Grigoriev I."/>
        </authorList>
    </citation>
    <scope>NUCLEOTIDE SEQUENCE</scope>
    <source>
        <strain evidence="8">CBS 101060</strain>
    </source>
</reference>
<dbReference type="PROSITE" id="PS51397">
    <property type="entry name" value="WLM"/>
    <property type="match status" value="1"/>
</dbReference>
<comment type="caution">
    <text evidence="8">The sequence shown here is derived from an EMBL/GenBank/DDBJ whole genome shotgun (WGS) entry which is preliminary data.</text>
</comment>
<feature type="region of interest" description="Disordered" evidence="5">
    <location>
        <begin position="321"/>
        <end position="342"/>
    </location>
</feature>
<feature type="domain" description="WLM" evidence="7">
    <location>
        <begin position="1"/>
        <end position="196"/>
    </location>
</feature>
<keyword evidence="2 4" id="KW-0863">Zinc-finger</keyword>
<dbReference type="PROSITE" id="PS50199">
    <property type="entry name" value="ZF_RANBP2_2"/>
    <property type="match status" value="1"/>
</dbReference>
<evidence type="ECO:0000256" key="3">
    <source>
        <dbReference type="ARBA" id="ARBA00022833"/>
    </source>
</evidence>
<feature type="domain" description="RanBP2-type" evidence="6">
    <location>
        <begin position="294"/>
        <end position="323"/>
    </location>
</feature>
<dbReference type="InterPro" id="IPR053000">
    <property type="entry name" value="WSS1-like_metalloprotease"/>
</dbReference>
<proteinExistence type="predicted"/>
<dbReference type="GO" id="GO:0006281">
    <property type="term" value="P:DNA repair"/>
    <property type="evidence" value="ECO:0007669"/>
    <property type="project" value="TreeGrafter"/>
</dbReference>
<protein>
    <submittedName>
        <fullName evidence="8">WLM-domain-containing protein</fullName>
    </submittedName>
</protein>
<evidence type="ECO:0000256" key="4">
    <source>
        <dbReference type="PROSITE-ProRule" id="PRU00322"/>
    </source>
</evidence>
<evidence type="ECO:0000256" key="1">
    <source>
        <dbReference type="ARBA" id="ARBA00022723"/>
    </source>
</evidence>
<organism evidence="8 9">
    <name type="scientific">Patellaria atrata CBS 101060</name>
    <dbReference type="NCBI Taxonomy" id="1346257"/>
    <lineage>
        <taxon>Eukaryota</taxon>
        <taxon>Fungi</taxon>
        <taxon>Dikarya</taxon>
        <taxon>Ascomycota</taxon>
        <taxon>Pezizomycotina</taxon>
        <taxon>Dothideomycetes</taxon>
        <taxon>Dothideomycetes incertae sedis</taxon>
        <taxon>Patellariales</taxon>
        <taxon>Patellariaceae</taxon>
        <taxon>Patellaria</taxon>
    </lineage>
</organism>
<evidence type="ECO:0000313" key="9">
    <source>
        <dbReference type="Proteomes" id="UP000799429"/>
    </source>
</evidence>